<dbReference type="AlphaFoldDB" id="A0A1V4QGR2"/>
<name>A0A1V4QGR2_UNCW3</name>
<dbReference type="Gene3D" id="3.40.50.11810">
    <property type="match status" value="1"/>
</dbReference>
<dbReference type="Pfam" id="PF02754">
    <property type="entry name" value="CCG"/>
    <property type="match status" value="2"/>
</dbReference>
<evidence type="ECO:0000313" key="4">
    <source>
        <dbReference type="Proteomes" id="UP000191663"/>
    </source>
</evidence>
<dbReference type="InterPro" id="IPR051278">
    <property type="entry name" value="HdrB/HdrD_reductase"/>
</dbReference>
<dbReference type="InterPro" id="IPR004017">
    <property type="entry name" value="Cys_rich_dom"/>
</dbReference>
<dbReference type="Proteomes" id="UP000191663">
    <property type="component" value="Unassembled WGS sequence"/>
</dbReference>
<keyword evidence="1" id="KW-0560">Oxidoreductase</keyword>
<dbReference type="Gene3D" id="1.20.1050.140">
    <property type="match status" value="1"/>
</dbReference>
<feature type="domain" description="Cysteine-rich" evidence="2">
    <location>
        <begin position="3"/>
        <end position="93"/>
    </location>
</feature>
<gene>
    <name evidence="3" type="ORF">BXT86_02490</name>
</gene>
<dbReference type="PANTHER" id="PTHR42947:SF1">
    <property type="entry name" value="COB--COM HETERODISULFIDE REDUCTASE SUBUNIT B 1"/>
    <property type="match status" value="1"/>
</dbReference>
<dbReference type="GO" id="GO:0016491">
    <property type="term" value="F:oxidoreductase activity"/>
    <property type="evidence" value="ECO:0007669"/>
    <property type="project" value="UniProtKB-KW"/>
</dbReference>
<reference evidence="4" key="1">
    <citation type="submission" date="2017-01" db="EMBL/GenBank/DDBJ databases">
        <title>Novel pathways for hydrocarbon cycling and metabolic interdependencies in hydrothermal sediment communities.</title>
        <authorList>
            <person name="Dombrowski N."/>
            <person name="Seitz K."/>
            <person name="Teske A."/>
            <person name="Baker B."/>
        </authorList>
    </citation>
    <scope>NUCLEOTIDE SEQUENCE [LARGE SCALE GENOMIC DNA]</scope>
</reference>
<evidence type="ECO:0000256" key="1">
    <source>
        <dbReference type="ARBA" id="ARBA00023002"/>
    </source>
</evidence>
<protein>
    <submittedName>
        <fullName evidence="3">Heterodisulfide reductase, subunit B</fullName>
    </submittedName>
</protein>
<proteinExistence type="predicted"/>
<accession>A0A1V4QGR2</accession>
<comment type="caution">
    <text evidence="3">The sequence shown here is derived from an EMBL/GenBank/DDBJ whole genome shotgun (WGS) entry which is preliminary data.</text>
</comment>
<sequence>MRIAYYPGCTLKTTAKNFETSAIAIAQQLGVEFVELPRWTCCGTVFSLTSDDLIHHVAPIRNLIRVQEMVKRKQVDDEKRILTLCSMCFNTLKRSNLRVKENIEDLKKINNLMYLEEDYCAEIEVIHLLQLLKEIGFDKIKAKVKNPLNNLKVAPYYGCMILRPLEVGIDDPEDPTIQRDLLEALGAEVIDNPYKKVCCGSYQTVNNKEKVAELAFDILTHAQREGAEAITTCCPLCSFNLDFRQKEVLKKHPDFKQIPVFYITQLIAVAFGLDNKTLGFDQNYVDPKLLLKNKGLIK</sequence>
<dbReference type="PANTHER" id="PTHR42947">
    <property type="entry name" value="COB--COM HETERODISULFIDE REDUCTASE SUBUNIT B 1"/>
    <property type="match status" value="1"/>
</dbReference>
<organism evidence="3 4">
    <name type="scientific">candidate division WOR-3 bacterium 4484_100</name>
    <dbReference type="NCBI Taxonomy" id="1936077"/>
    <lineage>
        <taxon>Bacteria</taxon>
        <taxon>Bacteria division WOR-3</taxon>
    </lineage>
</organism>
<feature type="domain" description="Cysteine-rich" evidence="2">
    <location>
        <begin position="153"/>
        <end position="242"/>
    </location>
</feature>
<evidence type="ECO:0000313" key="3">
    <source>
        <dbReference type="EMBL" id="OPX18187.1"/>
    </source>
</evidence>
<dbReference type="EMBL" id="MUKB01000032">
    <property type="protein sequence ID" value="OPX18187.1"/>
    <property type="molecule type" value="Genomic_DNA"/>
</dbReference>
<evidence type="ECO:0000259" key="2">
    <source>
        <dbReference type="Pfam" id="PF02754"/>
    </source>
</evidence>